<evidence type="ECO:0000256" key="1">
    <source>
        <dbReference type="SAM" id="MobiDB-lite"/>
    </source>
</evidence>
<evidence type="ECO:0000313" key="2">
    <source>
        <dbReference type="EMBL" id="KAK3875374.1"/>
    </source>
</evidence>
<name>A0AAE1FKD8_PETCI</name>
<feature type="region of interest" description="Disordered" evidence="1">
    <location>
        <begin position="1"/>
        <end position="27"/>
    </location>
</feature>
<accession>A0AAE1FKD8</accession>
<comment type="caution">
    <text evidence="2">The sequence shown here is derived from an EMBL/GenBank/DDBJ whole genome shotgun (WGS) entry which is preliminary data.</text>
</comment>
<organism evidence="2 3">
    <name type="scientific">Petrolisthes cinctipes</name>
    <name type="common">Flat porcelain crab</name>
    <dbReference type="NCBI Taxonomy" id="88211"/>
    <lineage>
        <taxon>Eukaryota</taxon>
        <taxon>Metazoa</taxon>
        <taxon>Ecdysozoa</taxon>
        <taxon>Arthropoda</taxon>
        <taxon>Crustacea</taxon>
        <taxon>Multicrustacea</taxon>
        <taxon>Malacostraca</taxon>
        <taxon>Eumalacostraca</taxon>
        <taxon>Eucarida</taxon>
        <taxon>Decapoda</taxon>
        <taxon>Pleocyemata</taxon>
        <taxon>Anomura</taxon>
        <taxon>Galatheoidea</taxon>
        <taxon>Porcellanidae</taxon>
        <taxon>Petrolisthes</taxon>
    </lineage>
</organism>
<reference evidence="2" key="1">
    <citation type="submission" date="2023-10" db="EMBL/GenBank/DDBJ databases">
        <title>Genome assemblies of two species of porcelain crab, Petrolisthes cinctipes and Petrolisthes manimaculis (Anomura: Porcellanidae).</title>
        <authorList>
            <person name="Angst P."/>
        </authorList>
    </citation>
    <scope>NUCLEOTIDE SEQUENCE</scope>
    <source>
        <strain evidence="2">PB745_01</strain>
        <tissue evidence="2">Gill</tissue>
    </source>
</reference>
<protein>
    <submittedName>
        <fullName evidence="2">Uncharacterized protein</fullName>
    </submittedName>
</protein>
<sequence length="66" mass="6965">MLGHASYIQSESGGGGGGGDGGGSWAGQQQFHSPFYFFNFDNFFDNGGDARHFNQRKGNGFGNGGR</sequence>
<feature type="compositionally biased region" description="Gly residues" evidence="1">
    <location>
        <begin position="12"/>
        <end position="25"/>
    </location>
</feature>
<keyword evidence="3" id="KW-1185">Reference proteome</keyword>
<proteinExistence type="predicted"/>
<dbReference type="Proteomes" id="UP001286313">
    <property type="component" value="Unassembled WGS sequence"/>
</dbReference>
<gene>
    <name evidence="2" type="ORF">Pcinc_019754</name>
</gene>
<dbReference type="AlphaFoldDB" id="A0AAE1FKD8"/>
<dbReference type="EMBL" id="JAWQEG010001974">
    <property type="protein sequence ID" value="KAK3875374.1"/>
    <property type="molecule type" value="Genomic_DNA"/>
</dbReference>
<evidence type="ECO:0000313" key="3">
    <source>
        <dbReference type="Proteomes" id="UP001286313"/>
    </source>
</evidence>